<organism evidence="2 3">
    <name type="scientific">Marasmius oreades</name>
    <name type="common">fairy-ring Marasmius</name>
    <dbReference type="NCBI Taxonomy" id="181124"/>
    <lineage>
        <taxon>Eukaryota</taxon>
        <taxon>Fungi</taxon>
        <taxon>Dikarya</taxon>
        <taxon>Basidiomycota</taxon>
        <taxon>Agaricomycotina</taxon>
        <taxon>Agaricomycetes</taxon>
        <taxon>Agaricomycetidae</taxon>
        <taxon>Agaricales</taxon>
        <taxon>Marasmiineae</taxon>
        <taxon>Marasmiaceae</taxon>
        <taxon>Marasmius</taxon>
    </lineage>
</organism>
<protein>
    <recommendedName>
        <fullName evidence="4">Flavin-containing monooxygenase</fullName>
    </recommendedName>
</protein>
<dbReference type="GO" id="GO:0050660">
    <property type="term" value="F:flavin adenine dinucleotide binding"/>
    <property type="evidence" value="ECO:0007669"/>
    <property type="project" value="TreeGrafter"/>
</dbReference>
<keyword evidence="3" id="KW-1185">Reference proteome</keyword>
<dbReference type="SUPFAM" id="SSF54427">
    <property type="entry name" value="NTF2-like"/>
    <property type="match status" value="1"/>
</dbReference>
<dbReference type="Gene3D" id="3.50.50.60">
    <property type="entry name" value="FAD/NAD(P)-binding domain"/>
    <property type="match status" value="1"/>
</dbReference>
<evidence type="ECO:0000256" key="1">
    <source>
        <dbReference type="ARBA" id="ARBA00023002"/>
    </source>
</evidence>
<dbReference type="SUPFAM" id="SSF51905">
    <property type="entry name" value="FAD/NAD(P)-binding domain"/>
    <property type="match status" value="2"/>
</dbReference>
<proteinExistence type="predicted"/>
<dbReference type="PRINTS" id="PR00469">
    <property type="entry name" value="PNDRDTASEII"/>
</dbReference>
<dbReference type="KEGG" id="more:E1B28_013755"/>
<comment type="caution">
    <text evidence="2">The sequence shown here is derived from an EMBL/GenBank/DDBJ whole genome shotgun (WGS) entry which is preliminary data.</text>
</comment>
<dbReference type="InterPro" id="IPR032710">
    <property type="entry name" value="NTF2-like_dom_sf"/>
</dbReference>
<sequence length="600" mass="68039">MNGTPSWTNRLPTLQALQVTLPDDIDANGIAKAWFNSFTESLNDTEKTLALLLDDAMWRDLLSFTWDMRTFYGREALHKFITDRVIITKTENFSLDYVKFEQPFPDMAWIVGTFRFTTPLGNCNGVFRIVPTPSGQWKAFNIFTNLPELRNFPHQINSLRRRNPVPGLEWFKRRNEEIAYADREPKVLIVGAGQSGLSLAARLKFLDVPTLLIEKDSRVGDSWRNRYTSLCLHFPVWNDHMPYISFPPTWPIYTPSYKMAEWLESYVKSLELDVWTSSTVLDASQDDDKKWNVRVQKSDGSIRTFRVNHLVFATGIGDGCPNMPDIANETEYTGKIMHSTAYRESEPFQGKKVTVIGTGNSGHDIAYDLARNGIAVTMIQRSSTFVMNMDDHWKYLGGMFYREDGPPTELADMLYHSIPYLLQEGGFAQRSTKKIVDDQKERFEKLRKTGYRVGSGIKEGGFALQMKERGGGHCFDHGSIQLIIDGKIGVKNLNESSIKRYYSTGLEFNDGSKLESDVVICATGIGDTRQIIRKICGDSVADDCPPILGVDDEGETNSCRPLSRDGLWYIMGSLQVNRFYSNPLAIQIKAAEENISGVRY</sequence>
<name>A0A9P7UNC6_9AGAR</name>
<dbReference type="PANTHER" id="PTHR43539">
    <property type="entry name" value="FLAVIN-BINDING MONOOXYGENASE-LIKE PROTEIN (AFU_ORTHOLOGUE AFUA_4G09220)"/>
    <property type="match status" value="1"/>
</dbReference>
<dbReference type="EMBL" id="CM032189">
    <property type="protein sequence ID" value="KAG7087815.1"/>
    <property type="molecule type" value="Genomic_DNA"/>
</dbReference>
<dbReference type="Pfam" id="PF13738">
    <property type="entry name" value="Pyr_redox_3"/>
    <property type="match status" value="1"/>
</dbReference>
<dbReference type="GeneID" id="66082830"/>
<accession>A0A9P7UNC6</accession>
<keyword evidence="1" id="KW-0560">Oxidoreductase</keyword>
<dbReference type="InterPro" id="IPR050982">
    <property type="entry name" value="Auxin_biosynth/cation_transpt"/>
</dbReference>
<dbReference type="OrthoDB" id="74360at2759"/>
<dbReference type="InterPro" id="IPR036188">
    <property type="entry name" value="FAD/NAD-bd_sf"/>
</dbReference>
<gene>
    <name evidence="2" type="ORF">E1B28_013755</name>
</gene>
<dbReference type="RefSeq" id="XP_043004286.1">
    <property type="nucleotide sequence ID" value="XM_043158931.1"/>
</dbReference>
<evidence type="ECO:0000313" key="3">
    <source>
        <dbReference type="Proteomes" id="UP001049176"/>
    </source>
</evidence>
<reference evidence="2" key="1">
    <citation type="journal article" date="2021" name="Genome Biol. Evol.">
        <title>The assembled and annotated genome of the fairy-ring fungus Marasmius oreades.</title>
        <authorList>
            <person name="Hiltunen M."/>
            <person name="Ament-Velasquez S.L."/>
            <person name="Johannesson H."/>
        </authorList>
    </citation>
    <scope>NUCLEOTIDE SEQUENCE</scope>
    <source>
        <strain evidence="2">03SP1</strain>
    </source>
</reference>
<dbReference type="PANTHER" id="PTHR43539:SF26">
    <property type="entry name" value="MONOOXYGENASE, PUTATIVE-RELATED"/>
    <property type="match status" value="1"/>
</dbReference>
<evidence type="ECO:0000313" key="2">
    <source>
        <dbReference type="EMBL" id="KAG7087815.1"/>
    </source>
</evidence>
<evidence type="ECO:0008006" key="4">
    <source>
        <dbReference type="Google" id="ProtNLM"/>
    </source>
</evidence>
<dbReference type="GO" id="GO:0004497">
    <property type="term" value="F:monooxygenase activity"/>
    <property type="evidence" value="ECO:0007669"/>
    <property type="project" value="TreeGrafter"/>
</dbReference>
<dbReference type="AlphaFoldDB" id="A0A9P7UNC6"/>
<dbReference type="Proteomes" id="UP001049176">
    <property type="component" value="Chromosome 9"/>
</dbReference>